<protein>
    <submittedName>
        <fullName evidence="2">Uncharacterized protein</fullName>
    </submittedName>
</protein>
<sequence>MAGPGVGQENGPLLGPGSGPLTGAFCVSGTGSSRSLWRRRS</sequence>
<proteinExistence type="predicted"/>
<gene>
    <name evidence="2" type="ORF">TSPGSL018_11106</name>
</gene>
<accession>A0A061R633</accession>
<dbReference type="AlphaFoldDB" id="A0A061R633"/>
<dbReference type="EMBL" id="GBEZ01019043">
    <property type="protein sequence ID" value="JAC67458.1"/>
    <property type="molecule type" value="Transcribed_RNA"/>
</dbReference>
<feature type="non-terminal residue" evidence="2">
    <location>
        <position position="41"/>
    </location>
</feature>
<name>A0A061R633_9CHLO</name>
<organism evidence="2">
    <name type="scientific">Tetraselmis sp. GSL018</name>
    <dbReference type="NCBI Taxonomy" id="582737"/>
    <lineage>
        <taxon>Eukaryota</taxon>
        <taxon>Viridiplantae</taxon>
        <taxon>Chlorophyta</taxon>
        <taxon>core chlorophytes</taxon>
        <taxon>Chlorodendrophyceae</taxon>
        <taxon>Chlorodendrales</taxon>
        <taxon>Chlorodendraceae</taxon>
        <taxon>Tetraselmis</taxon>
    </lineage>
</organism>
<reference evidence="2" key="1">
    <citation type="submission" date="2014-05" db="EMBL/GenBank/DDBJ databases">
        <title>The transcriptome of the halophilic microalga Tetraselmis sp. GSL018 isolated from the Great Salt Lake, Utah.</title>
        <authorList>
            <person name="Jinkerson R.E."/>
            <person name="D'Adamo S."/>
            <person name="Posewitz M.C."/>
        </authorList>
    </citation>
    <scope>NUCLEOTIDE SEQUENCE</scope>
    <source>
        <strain evidence="2">GSL018</strain>
    </source>
</reference>
<feature type="region of interest" description="Disordered" evidence="1">
    <location>
        <begin position="1"/>
        <end position="41"/>
    </location>
</feature>
<feature type="compositionally biased region" description="Gly residues" evidence="1">
    <location>
        <begin position="1"/>
        <end position="20"/>
    </location>
</feature>
<evidence type="ECO:0000256" key="1">
    <source>
        <dbReference type="SAM" id="MobiDB-lite"/>
    </source>
</evidence>
<evidence type="ECO:0000313" key="2">
    <source>
        <dbReference type="EMBL" id="JAC67458.1"/>
    </source>
</evidence>